<dbReference type="NCBIfam" id="TIGR00254">
    <property type="entry name" value="GGDEF"/>
    <property type="match status" value="1"/>
</dbReference>
<dbReference type="PANTHER" id="PTHR45138">
    <property type="entry name" value="REGULATORY COMPONENTS OF SENSORY TRANSDUCTION SYSTEM"/>
    <property type="match status" value="1"/>
</dbReference>
<feature type="transmembrane region" description="Helical" evidence="4">
    <location>
        <begin position="107"/>
        <end position="122"/>
    </location>
</feature>
<feature type="transmembrane region" description="Helical" evidence="4">
    <location>
        <begin position="160"/>
        <end position="184"/>
    </location>
</feature>
<feature type="transmembrane region" description="Helical" evidence="4">
    <location>
        <begin position="50"/>
        <end position="72"/>
    </location>
</feature>
<dbReference type="RefSeq" id="WP_006913863.1">
    <property type="nucleotide sequence ID" value="NZ_AFNV02000005.1"/>
</dbReference>
<evidence type="ECO:0000256" key="3">
    <source>
        <dbReference type="ARBA" id="ARBA00034247"/>
    </source>
</evidence>
<dbReference type="InterPro" id="IPR043128">
    <property type="entry name" value="Rev_trsase/Diguanyl_cyclase"/>
</dbReference>
<dbReference type="InterPro" id="IPR048432">
    <property type="entry name" value="MASE7"/>
</dbReference>
<feature type="transmembrane region" description="Helical" evidence="4">
    <location>
        <begin position="129"/>
        <end position="148"/>
    </location>
</feature>
<keyword evidence="4" id="KW-0812">Transmembrane</keyword>
<dbReference type="GO" id="GO:0043709">
    <property type="term" value="P:cell adhesion involved in single-species biofilm formation"/>
    <property type="evidence" value="ECO:0007669"/>
    <property type="project" value="TreeGrafter"/>
</dbReference>
<dbReference type="InterPro" id="IPR029787">
    <property type="entry name" value="Nucleotide_cyclase"/>
</dbReference>
<dbReference type="PANTHER" id="PTHR45138:SF9">
    <property type="entry name" value="DIGUANYLATE CYCLASE DGCM-RELATED"/>
    <property type="match status" value="1"/>
</dbReference>
<dbReference type="SUPFAM" id="SSF55073">
    <property type="entry name" value="Nucleotide cyclase"/>
    <property type="match status" value="1"/>
</dbReference>
<dbReference type="GO" id="GO:0005886">
    <property type="term" value="C:plasma membrane"/>
    <property type="evidence" value="ECO:0007669"/>
    <property type="project" value="TreeGrafter"/>
</dbReference>
<comment type="catalytic activity">
    <reaction evidence="3">
        <text>2 GTP = 3',3'-c-di-GMP + 2 diphosphate</text>
        <dbReference type="Rhea" id="RHEA:24898"/>
        <dbReference type="ChEBI" id="CHEBI:33019"/>
        <dbReference type="ChEBI" id="CHEBI:37565"/>
        <dbReference type="ChEBI" id="CHEBI:58805"/>
        <dbReference type="EC" id="2.7.7.65"/>
    </reaction>
</comment>
<dbReference type="STRING" id="1033802.SSPSH_000866"/>
<dbReference type="GO" id="GO:0052621">
    <property type="term" value="F:diguanylate cyclase activity"/>
    <property type="evidence" value="ECO:0007669"/>
    <property type="project" value="UniProtKB-EC"/>
</dbReference>
<protein>
    <recommendedName>
        <fullName evidence="2">diguanylate cyclase</fullName>
        <ecNumber evidence="2">2.7.7.65</ecNumber>
    </recommendedName>
</protein>
<dbReference type="Pfam" id="PF20967">
    <property type="entry name" value="MASE7"/>
    <property type="match status" value="1"/>
</dbReference>
<dbReference type="PROSITE" id="PS50887">
    <property type="entry name" value="GGDEF"/>
    <property type="match status" value="1"/>
</dbReference>
<accession>U2EPI9</accession>
<keyword evidence="7" id="KW-1185">Reference proteome</keyword>
<dbReference type="Proteomes" id="UP000006242">
    <property type="component" value="Unassembled WGS sequence"/>
</dbReference>
<name>U2EPI9_9GAMM</name>
<dbReference type="FunFam" id="3.30.70.270:FF:000001">
    <property type="entry name" value="Diguanylate cyclase domain protein"/>
    <property type="match status" value="1"/>
</dbReference>
<comment type="caution">
    <text evidence="6">The sequence shown here is derived from an EMBL/GenBank/DDBJ whole genome shotgun (WGS) entry which is preliminary data.</text>
</comment>
<dbReference type="InterPro" id="IPR050469">
    <property type="entry name" value="Diguanylate_Cyclase"/>
</dbReference>
<dbReference type="EC" id="2.7.7.65" evidence="2"/>
<dbReference type="eggNOG" id="COG3706">
    <property type="taxonomic scope" value="Bacteria"/>
</dbReference>
<comment type="cofactor">
    <cofactor evidence="1">
        <name>Mg(2+)</name>
        <dbReference type="ChEBI" id="CHEBI:18420"/>
    </cofactor>
</comment>
<evidence type="ECO:0000313" key="7">
    <source>
        <dbReference type="Proteomes" id="UP000006242"/>
    </source>
</evidence>
<keyword evidence="4" id="KW-0472">Membrane</keyword>
<reference evidence="6 7" key="1">
    <citation type="journal article" date="2011" name="J. Bacteriol.">
        <title>Genome sequence of Salinisphaera shabanensis, a gammaproteobacterium from the harsh, variable environment of the brine-seawater interface of the Shaban Deep in the Red Sea.</title>
        <authorList>
            <person name="Antunes A."/>
            <person name="Alam I."/>
            <person name="Bajic V.B."/>
            <person name="Stingl U."/>
        </authorList>
    </citation>
    <scope>NUCLEOTIDE SEQUENCE [LARGE SCALE GENOMIC DNA]</scope>
    <source>
        <strain evidence="6 7">E1L3A</strain>
    </source>
</reference>
<proteinExistence type="predicted"/>
<dbReference type="EMBL" id="AFNV02000005">
    <property type="protein sequence ID" value="ERJ20002.1"/>
    <property type="molecule type" value="Genomic_DNA"/>
</dbReference>
<reference evidence="6 7" key="2">
    <citation type="journal article" date="2013" name="PLoS ONE">
        <title>INDIGO - INtegrated Data Warehouse of MIcrobial GenOmes with Examples from the Red Sea Extremophiles.</title>
        <authorList>
            <person name="Alam I."/>
            <person name="Antunes A."/>
            <person name="Kamau A.A."/>
            <person name="Ba Alawi W."/>
            <person name="Kalkatawi M."/>
            <person name="Stingl U."/>
            <person name="Bajic V.B."/>
        </authorList>
    </citation>
    <scope>NUCLEOTIDE SEQUENCE [LARGE SCALE GENOMIC DNA]</scope>
    <source>
        <strain evidence="6 7">E1L3A</strain>
    </source>
</reference>
<feature type="transmembrane region" description="Helical" evidence="4">
    <location>
        <begin position="24"/>
        <end position="44"/>
    </location>
</feature>
<dbReference type="CDD" id="cd01949">
    <property type="entry name" value="GGDEF"/>
    <property type="match status" value="1"/>
</dbReference>
<feature type="domain" description="GGDEF" evidence="5">
    <location>
        <begin position="233"/>
        <end position="374"/>
    </location>
</feature>
<sequence>MLRWLAKLWKLGAQDTEPALRRRIMLVNQLGLFGAVTTVPYQLFYGLTSLSYYAPVFASNLAIMAGYLWTLWANYRRRHDSARNFIVVVVMAQLAMVTWYIGRDLGVHLFYFTLISILPLLFERARARALALLAGSNALLFWICDQNFGHATPPLAVPEVILTLVFGFSTVAAVALITAFMVLFRQQIDAVEESLTDSNLELAQLSATDVLTQLPNRRAVEAFLARWSEKPDTLVGVVLCDIDYFKLYNDHYGHLRGDETLYAIGAALRDSTRSDFDLVARYGGEEFIILLPQANHGYIKEAVERLRAAVEALAIEHRYRPDALEVVTMSIGYSQFESRGKRRAPSTREPIDAADKALYRAKNLGRNRAESGFRGAND</sequence>
<organism evidence="6 7">
    <name type="scientific">Salinisphaera shabanensis E1L3A</name>
    <dbReference type="NCBI Taxonomy" id="1033802"/>
    <lineage>
        <taxon>Bacteria</taxon>
        <taxon>Pseudomonadati</taxon>
        <taxon>Pseudomonadota</taxon>
        <taxon>Gammaproteobacteria</taxon>
        <taxon>Salinisphaerales</taxon>
        <taxon>Salinisphaeraceae</taxon>
        <taxon>Salinisphaera</taxon>
    </lineage>
</organism>
<evidence type="ECO:0000256" key="4">
    <source>
        <dbReference type="SAM" id="Phobius"/>
    </source>
</evidence>
<gene>
    <name evidence="6" type="ORF">SSPSH_000866</name>
</gene>
<keyword evidence="4" id="KW-1133">Transmembrane helix</keyword>
<evidence type="ECO:0000259" key="5">
    <source>
        <dbReference type="PROSITE" id="PS50887"/>
    </source>
</evidence>
<dbReference type="GO" id="GO:1902201">
    <property type="term" value="P:negative regulation of bacterial-type flagellum-dependent cell motility"/>
    <property type="evidence" value="ECO:0007669"/>
    <property type="project" value="TreeGrafter"/>
</dbReference>
<dbReference type="Gene3D" id="3.30.70.270">
    <property type="match status" value="1"/>
</dbReference>
<dbReference type="InterPro" id="IPR000160">
    <property type="entry name" value="GGDEF_dom"/>
</dbReference>
<dbReference type="Pfam" id="PF00990">
    <property type="entry name" value="GGDEF"/>
    <property type="match status" value="1"/>
</dbReference>
<evidence type="ECO:0000313" key="6">
    <source>
        <dbReference type="EMBL" id="ERJ20002.1"/>
    </source>
</evidence>
<feature type="transmembrane region" description="Helical" evidence="4">
    <location>
        <begin position="84"/>
        <end position="101"/>
    </location>
</feature>
<dbReference type="AlphaFoldDB" id="U2EPI9"/>
<dbReference type="SMART" id="SM00267">
    <property type="entry name" value="GGDEF"/>
    <property type="match status" value="1"/>
</dbReference>
<evidence type="ECO:0000256" key="2">
    <source>
        <dbReference type="ARBA" id="ARBA00012528"/>
    </source>
</evidence>
<evidence type="ECO:0000256" key="1">
    <source>
        <dbReference type="ARBA" id="ARBA00001946"/>
    </source>
</evidence>